<dbReference type="Proteomes" id="UP001642484">
    <property type="component" value="Unassembled WGS sequence"/>
</dbReference>
<gene>
    <name evidence="2" type="ORF">CCMP2556_LOCUS21473</name>
</gene>
<organism evidence="2 3">
    <name type="scientific">Durusdinium trenchii</name>
    <dbReference type="NCBI Taxonomy" id="1381693"/>
    <lineage>
        <taxon>Eukaryota</taxon>
        <taxon>Sar</taxon>
        <taxon>Alveolata</taxon>
        <taxon>Dinophyceae</taxon>
        <taxon>Suessiales</taxon>
        <taxon>Symbiodiniaceae</taxon>
        <taxon>Durusdinium</taxon>
    </lineage>
</organism>
<feature type="transmembrane region" description="Helical" evidence="1">
    <location>
        <begin position="383"/>
        <end position="407"/>
    </location>
</feature>
<dbReference type="PROSITE" id="PS51257">
    <property type="entry name" value="PROKAR_LIPOPROTEIN"/>
    <property type="match status" value="1"/>
</dbReference>
<keyword evidence="1" id="KW-1133">Transmembrane helix</keyword>
<evidence type="ECO:0000313" key="3">
    <source>
        <dbReference type="Proteomes" id="UP001642484"/>
    </source>
</evidence>
<keyword evidence="3" id="KW-1185">Reference proteome</keyword>
<proteinExistence type="predicted"/>
<name>A0ABP0LKE5_9DINO</name>
<comment type="caution">
    <text evidence="2">The sequence shown here is derived from an EMBL/GenBank/DDBJ whole genome shotgun (WGS) entry which is preliminary data.</text>
</comment>
<protein>
    <recommendedName>
        <fullName evidence="4">Right handed beta helix domain-containing protein</fullName>
    </recommendedName>
</protein>
<accession>A0ABP0LKE5</accession>
<keyword evidence="1" id="KW-0812">Transmembrane</keyword>
<dbReference type="EMBL" id="CAXAMN010013002">
    <property type="protein sequence ID" value="CAK9039656.1"/>
    <property type="molecule type" value="Genomic_DNA"/>
</dbReference>
<evidence type="ECO:0008006" key="4">
    <source>
        <dbReference type="Google" id="ProtNLM"/>
    </source>
</evidence>
<sequence length="423" mass="44656">MESKDPFGGGGVWLQSGEMKQHGGIISFASCYTTGDGGGLGVMEGSVKQNGGLLQFHDCAAKRSGGGMYLHGRVSQFSGSVEFHTCKSMGKTSYSNAWRGHGIDNFTLPGGGGVQVEAGEFYQNGGNISFANCYAAGIGGGLSVHRGNFQQKGGFLQFHDCEASSSGGGLHVRGKVFQFRGVLKLSRCKSNEGGGVLVDGEFHQQFGTISFVSCTACRFGGGLLVQEGGSIIQQKGGILQFDECHASEGGGIHITGSSFNGRARLLVGLESLMRFTKCKSFPATTTDWTEEGGGGLFLEEGDLHVYGKLEFTDCAAETRGGGMLLKRSNLTSHGTVKFERCRAKDGGGVSLKSGQIVQAYGLMTFLDCKGRVVLDRFAVGDSLILYFCCVVCCSSLVLVCSTSYVFVDIARSICWSRKVVAAA</sequence>
<reference evidence="2 3" key="1">
    <citation type="submission" date="2024-02" db="EMBL/GenBank/DDBJ databases">
        <authorList>
            <person name="Chen Y."/>
            <person name="Shah S."/>
            <person name="Dougan E. K."/>
            <person name="Thang M."/>
            <person name="Chan C."/>
        </authorList>
    </citation>
    <scope>NUCLEOTIDE SEQUENCE [LARGE SCALE GENOMIC DNA]</scope>
</reference>
<keyword evidence="1" id="KW-0472">Membrane</keyword>
<evidence type="ECO:0000313" key="2">
    <source>
        <dbReference type="EMBL" id="CAK9039656.1"/>
    </source>
</evidence>
<evidence type="ECO:0000256" key="1">
    <source>
        <dbReference type="SAM" id="Phobius"/>
    </source>
</evidence>